<dbReference type="PANTHER" id="PTHR35153">
    <property type="entry name" value="COILED-COIL DOMAIN-CONTAINING PROTEIN 154"/>
    <property type="match status" value="1"/>
</dbReference>
<dbReference type="Proteomes" id="UP000887574">
    <property type="component" value="Unplaced"/>
</dbReference>
<keyword evidence="1" id="KW-0175">Coiled coil</keyword>
<dbReference type="InterPro" id="IPR029512">
    <property type="entry name" value="CCDC154"/>
</dbReference>
<organism evidence="3 4">
    <name type="scientific">Ditylenchus dipsaci</name>
    <dbReference type="NCBI Taxonomy" id="166011"/>
    <lineage>
        <taxon>Eukaryota</taxon>
        <taxon>Metazoa</taxon>
        <taxon>Ecdysozoa</taxon>
        <taxon>Nematoda</taxon>
        <taxon>Chromadorea</taxon>
        <taxon>Rhabditida</taxon>
        <taxon>Tylenchina</taxon>
        <taxon>Tylenchomorpha</taxon>
        <taxon>Sphaerularioidea</taxon>
        <taxon>Anguinidae</taxon>
        <taxon>Anguininae</taxon>
        <taxon>Ditylenchus</taxon>
    </lineage>
</organism>
<sequence length="496" mass="56658">MSTRRHARDTAKDIILGAEPSGRGPRPPREAISVPMTRSVASFTQELAAIKNMMDRQASDIMTINNEVRSRPTVDPKLASTTQLLDSRLREMHNQLIQVKQSMDTEITERIKANRAQADLINRLQEYIRAQEANKNDILSNIARKSDLDRERLTEETKRLNDRIQQIAIDFTKGINDREQKLRDELLQKYNTVQASVKSQLESRSTLDAEMQKRNDERKLHEKGLLNTIDDVELRLNNYLSSLSKTVDEVKLGVDNIRIPVLDTDAVNFPKKHIEKFVFNKNPVEKDMESIAADKTKLSMEGLLKLEERISRIQHGLSRDRRELHYKLGEAIEKDVSKKLMKHVGKLDSLMEEIEEAQRQIRDKVERQIPEDLTELSSKVDNLKAQLTQRVDQEEEERYLAIKELQEAYGKIASGASGISDPGGPGSNSGPVTSTTLKRDVEECKVAIKKLAESVTTVKNVLDRKVQEEIRKREQDVEVLSSRLDSLTIQGLQQQR</sequence>
<evidence type="ECO:0000313" key="4">
    <source>
        <dbReference type="WBParaSite" id="jg478"/>
    </source>
</evidence>
<name>A0A915EC58_9BILA</name>
<reference evidence="4" key="1">
    <citation type="submission" date="2022-11" db="UniProtKB">
        <authorList>
            <consortium name="WormBaseParasite"/>
        </authorList>
    </citation>
    <scope>IDENTIFICATION</scope>
</reference>
<keyword evidence="3" id="KW-1185">Reference proteome</keyword>
<feature type="region of interest" description="Disordered" evidence="2">
    <location>
        <begin position="1"/>
        <end position="30"/>
    </location>
</feature>
<evidence type="ECO:0000313" key="3">
    <source>
        <dbReference type="Proteomes" id="UP000887574"/>
    </source>
</evidence>
<dbReference type="WBParaSite" id="jg478">
    <property type="protein sequence ID" value="jg478"/>
    <property type="gene ID" value="jg478"/>
</dbReference>
<protein>
    <submittedName>
        <fullName evidence="4">Uncharacterized protein</fullName>
    </submittedName>
</protein>
<dbReference type="AlphaFoldDB" id="A0A915EC58"/>
<evidence type="ECO:0000256" key="1">
    <source>
        <dbReference type="SAM" id="Coils"/>
    </source>
</evidence>
<feature type="coiled-coil region" evidence="1">
    <location>
        <begin position="340"/>
        <end position="397"/>
    </location>
</feature>
<evidence type="ECO:0000256" key="2">
    <source>
        <dbReference type="SAM" id="MobiDB-lite"/>
    </source>
</evidence>
<proteinExistence type="predicted"/>
<feature type="region of interest" description="Disordered" evidence="2">
    <location>
        <begin position="414"/>
        <end position="434"/>
    </location>
</feature>
<dbReference type="PANTHER" id="PTHR35153:SF1">
    <property type="entry name" value="COILED-COIL DOMAIN-CONTAINING PROTEIN 154"/>
    <property type="match status" value="1"/>
</dbReference>
<accession>A0A915EC58</accession>